<comment type="similarity">
    <text evidence="3">Belongs to the Tonsoku family.</text>
</comment>
<evidence type="ECO:0000256" key="5">
    <source>
        <dbReference type="ARBA" id="ARBA00022454"/>
    </source>
</evidence>
<dbReference type="Gene3D" id="1.25.40.10">
    <property type="entry name" value="Tetratricopeptide repeat domain"/>
    <property type="match status" value="2"/>
</dbReference>
<dbReference type="InterPro" id="IPR006553">
    <property type="entry name" value="Leu-rich_rpt_Cys-con_subtyp"/>
</dbReference>
<dbReference type="InterPro" id="IPR032675">
    <property type="entry name" value="LRR_dom_sf"/>
</dbReference>
<dbReference type="GO" id="GO:0006325">
    <property type="term" value="P:chromatin organization"/>
    <property type="evidence" value="ECO:0007669"/>
    <property type="project" value="UniProtKB-KW"/>
</dbReference>
<keyword evidence="5" id="KW-0158">Chromosome</keyword>
<evidence type="ECO:0000256" key="2">
    <source>
        <dbReference type="ARBA" id="ARBA00004286"/>
    </source>
</evidence>
<dbReference type="SUPFAM" id="SSF52047">
    <property type="entry name" value="RNI-like"/>
    <property type="match status" value="1"/>
</dbReference>
<dbReference type="SMART" id="SM00248">
    <property type="entry name" value="ANK"/>
    <property type="match status" value="3"/>
</dbReference>
<reference evidence="18" key="2">
    <citation type="submission" date="2025-09" db="UniProtKB">
        <authorList>
            <consortium name="Ensembl"/>
        </authorList>
    </citation>
    <scope>IDENTIFICATION</scope>
</reference>
<dbReference type="Pfam" id="PF12796">
    <property type="entry name" value="Ank_2"/>
    <property type="match status" value="1"/>
</dbReference>
<dbReference type="GeneTree" id="ENSGT00940000160188"/>
<dbReference type="PANTHER" id="PTHR46358:SF1">
    <property type="entry name" value="TONSOKU-LIKE PROTEIN"/>
    <property type="match status" value="1"/>
</dbReference>
<dbReference type="InterPro" id="IPR019734">
    <property type="entry name" value="TPR_rpt"/>
</dbReference>
<dbReference type="Pfam" id="PF13424">
    <property type="entry name" value="TPR_12"/>
    <property type="match status" value="1"/>
</dbReference>
<feature type="compositionally biased region" description="Low complexity" evidence="17">
    <location>
        <begin position="867"/>
        <end position="889"/>
    </location>
</feature>
<dbReference type="InterPro" id="IPR036770">
    <property type="entry name" value="Ankyrin_rpt-contain_sf"/>
</dbReference>
<proteinExistence type="inferred from homology"/>
<feature type="repeat" description="ANK" evidence="16">
    <location>
        <begin position="523"/>
        <end position="555"/>
    </location>
</feature>
<evidence type="ECO:0000256" key="10">
    <source>
        <dbReference type="ARBA" id="ARBA00022853"/>
    </source>
</evidence>
<accession>A0A8C4ZCV0</accession>
<evidence type="ECO:0000256" key="15">
    <source>
        <dbReference type="ARBA" id="ARBA00033240"/>
    </source>
</evidence>
<evidence type="ECO:0000256" key="14">
    <source>
        <dbReference type="ARBA" id="ARBA00030801"/>
    </source>
</evidence>
<evidence type="ECO:0000313" key="19">
    <source>
        <dbReference type="Proteomes" id="UP000694546"/>
    </source>
</evidence>
<dbReference type="Pfam" id="PF00023">
    <property type="entry name" value="Ank"/>
    <property type="match status" value="1"/>
</dbReference>
<dbReference type="Proteomes" id="UP000694546">
    <property type="component" value="Chromosome 5"/>
</dbReference>
<dbReference type="PROSITE" id="PS50297">
    <property type="entry name" value="ANK_REP_REGION"/>
    <property type="match status" value="3"/>
</dbReference>
<evidence type="ECO:0000256" key="12">
    <source>
        <dbReference type="ARBA" id="ARBA00023204"/>
    </source>
</evidence>
<dbReference type="GO" id="GO:0043596">
    <property type="term" value="C:nuclear replication fork"/>
    <property type="evidence" value="ECO:0007669"/>
    <property type="project" value="TreeGrafter"/>
</dbReference>
<reference evidence="18" key="1">
    <citation type="submission" date="2025-08" db="UniProtKB">
        <authorList>
            <consortium name="Ensembl"/>
        </authorList>
    </citation>
    <scope>IDENTIFICATION</scope>
</reference>
<feature type="compositionally biased region" description="Low complexity" evidence="17">
    <location>
        <begin position="631"/>
        <end position="647"/>
    </location>
</feature>
<dbReference type="SUPFAM" id="SSF48452">
    <property type="entry name" value="TPR-like"/>
    <property type="match status" value="3"/>
</dbReference>
<evidence type="ECO:0000256" key="7">
    <source>
        <dbReference type="ARBA" id="ARBA00022737"/>
    </source>
</evidence>
<evidence type="ECO:0000256" key="11">
    <source>
        <dbReference type="ARBA" id="ARBA00023043"/>
    </source>
</evidence>
<dbReference type="InterPro" id="IPR001611">
    <property type="entry name" value="Leu-rich_rpt"/>
</dbReference>
<dbReference type="Pfam" id="PF13516">
    <property type="entry name" value="LRR_6"/>
    <property type="match status" value="4"/>
</dbReference>
<feature type="compositionally biased region" description="Pro residues" evidence="17">
    <location>
        <begin position="759"/>
        <end position="771"/>
    </location>
</feature>
<feature type="region of interest" description="Disordered" evidence="17">
    <location>
        <begin position="434"/>
        <end position="471"/>
    </location>
</feature>
<dbReference type="InterPro" id="IPR011990">
    <property type="entry name" value="TPR-like_helical_dom_sf"/>
</dbReference>
<name>A0A8C4ZCV0_GADMO</name>
<dbReference type="PROSITE" id="PS50088">
    <property type="entry name" value="ANK_REPEAT"/>
    <property type="match status" value="3"/>
</dbReference>
<evidence type="ECO:0000256" key="8">
    <source>
        <dbReference type="ARBA" id="ARBA00022763"/>
    </source>
</evidence>
<dbReference type="Ensembl" id="ENSGMOT00000011703.2">
    <property type="protein sequence ID" value="ENSGMOP00000011393.2"/>
    <property type="gene ID" value="ENSGMOG00000010613.2"/>
</dbReference>
<evidence type="ECO:0000256" key="6">
    <source>
        <dbReference type="ARBA" id="ARBA00022614"/>
    </source>
</evidence>
<keyword evidence="11 16" id="KW-0040">ANK repeat</keyword>
<dbReference type="GO" id="GO:0000724">
    <property type="term" value="P:double-strand break repair via homologous recombination"/>
    <property type="evidence" value="ECO:0007669"/>
    <property type="project" value="TreeGrafter"/>
</dbReference>
<evidence type="ECO:0000256" key="9">
    <source>
        <dbReference type="ARBA" id="ARBA00022803"/>
    </source>
</evidence>
<dbReference type="PRINTS" id="PR01415">
    <property type="entry name" value="ANKYRIN"/>
</dbReference>
<feature type="compositionally biased region" description="Acidic residues" evidence="17">
    <location>
        <begin position="438"/>
        <end position="451"/>
    </location>
</feature>
<evidence type="ECO:0000256" key="13">
    <source>
        <dbReference type="ARBA" id="ARBA00023242"/>
    </source>
</evidence>
<keyword evidence="19" id="KW-1185">Reference proteome</keyword>
<feature type="region of interest" description="Disordered" evidence="17">
    <location>
        <begin position="804"/>
        <end position="827"/>
    </location>
</feature>
<feature type="region of interest" description="Disordered" evidence="17">
    <location>
        <begin position="660"/>
        <end position="774"/>
    </location>
</feature>
<evidence type="ECO:0000256" key="3">
    <source>
        <dbReference type="ARBA" id="ARBA00010999"/>
    </source>
</evidence>
<dbReference type="InterPro" id="IPR002110">
    <property type="entry name" value="Ankyrin_rpt"/>
</dbReference>
<evidence type="ECO:0000256" key="4">
    <source>
        <dbReference type="ARBA" id="ARBA00017829"/>
    </source>
</evidence>
<feature type="repeat" description="ANK" evidence="16">
    <location>
        <begin position="490"/>
        <end position="522"/>
    </location>
</feature>
<feature type="repeat" description="ANK" evidence="16">
    <location>
        <begin position="559"/>
        <end position="591"/>
    </location>
</feature>
<keyword evidence="8" id="KW-0227">DNA damage</keyword>
<dbReference type="Gene3D" id="3.80.10.10">
    <property type="entry name" value="Ribonuclease Inhibitor"/>
    <property type="match status" value="2"/>
</dbReference>
<evidence type="ECO:0000256" key="1">
    <source>
        <dbReference type="ARBA" id="ARBA00004123"/>
    </source>
</evidence>
<dbReference type="SMART" id="SM00368">
    <property type="entry name" value="LRR_RI"/>
    <property type="match status" value="5"/>
</dbReference>
<comment type="subcellular location">
    <subcellularLocation>
        <location evidence="2">Chromosome</location>
    </subcellularLocation>
    <subcellularLocation>
        <location evidence="1">Nucleus</location>
    </subcellularLocation>
</comment>
<organism evidence="18 19">
    <name type="scientific">Gadus morhua</name>
    <name type="common">Atlantic cod</name>
    <dbReference type="NCBI Taxonomy" id="8049"/>
    <lineage>
        <taxon>Eukaryota</taxon>
        <taxon>Metazoa</taxon>
        <taxon>Chordata</taxon>
        <taxon>Craniata</taxon>
        <taxon>Vertebrata</taxon>
        <taxon>Euteleostomi</taxon>
        <taxon>Actinopterygii</taxon>
        <taxon>Neopterygii</taxon>
        <taxon>Teleostei</taxon>
        <taxon>Neoteleostei</taxon>
        <taxon>Acanthomorphata</taxon>
        <taxon>Zeiogadaria</taxon>
        <taxon>Gadariae</taxon>
        <taxon>Gadiformes</taxon>
        <taxon>Gadoidei</taxon>
        <taxon>Gadidae</taxon>
        <taxon>Gadus</taxon>
    </lineage>
</organism>
<dbReference type="Gene3D" id="1.25.40.20">
    <property type="entry name" value="Ankyrin repeat-containing domain"/>
    <property type="match status" value="1"/>
</dbReference>
<keyword evidence="7" id="KW-0677">Repeat</keyword>
<keyword evidence="9" id="KW-0802">TPR repeat</keyword>
<dbReference type="GO" id="GO:0031297">
    <property type="term" value="P:replication fork processing"/>
    <property type="evidence" value="ECO:0007669"/>
    <property type="project" value="TreeGrafter"/>
</dbReference>
<feature type="region of interest" description="Disordered" evidence="17">
    <location>
        <begin position="625"/>
        <end position="647"/>
    </location>
</feature>
<keyword evidence="12" id="KW-0234">DNA repair</keyword>
<gene>
    <name evidence="18" type="primary">tonsl</name>
</gene>
<feature type="region of interest" description="Disordered" evidence="17">
    <location>
        <begin position="852"/>
        <end position="922"/>
    </location>
</feature>
<protein>
    <recommendedName>
        <fullName evidence="4">Tonsoku-like protein</fullName>
    </recommendedName>
    <alternativeName>
        <fullName evidence="15">NF-kappa-B inhibitor-like protein 2</fullName>
    </alternativeName>
    <alternativeName>
        <fullName evidence="14">Nuclear factor of kappa light polypeptide gene enhancer in B-cells inhibitor-like 2</fullName>
    </alternativeName>
</protein>
<evidence type="ECO:0000256" key="17">
    <source>
        <dbReference type="SAM" id="MobiDB-lite"/>
    </source>
</evidence>
<keyword evidence="10" id="KW-0156">Chromatin regulator</keyword>
<dbReference type="SMART" id="SM00028">
    <property type="entry name" value="TPR"/>
    <property type="match status" value="6"/>
</dbReference>
<feature type="compositionally biased region" description="Polar residues" evidence="17">
    <location>
        <begin position="807"/>
        <end position="824"/>
    </location>
</feature>
<dbReference type="SUPFAM" id="SSF48403">
    <property type="entry name" value="Ankyrin repeat"/>
    <property type="match status" value="1"/>
</dbReference>
<feature type="compositionally biased region" description="Pro residues" evidence="17">
    <location>
        <begin position="665"/>
        <end position="675"/>
    </location>
</feature>
<keyword evidence="13" id="KW-0539">Nucleus</keyword>
<dbReference type="PANTHER" id="PTHR46358">
    <property type="entry name" value="TONSOKU-LIKE PROTEIN"/>
    <property type="match status" value="1"/>
</dbReference>
<evidence type="ECO:0000256" key="16">
    <source>
        <dbReference type="PROSITE-ProRule" id="PRU00023"/>
    </source>
</evidence>
<dbReference type="InterPro" id="IPR052311">
    <property type="entry name" value="MMS22L-TONSL_complex_comp"/>
</dbReference>
<dbReference type="Pfam" id="PF13181">
    <property type="entry name" value="TPR_8"/>
    <property type="match status" value="1"/>
</dbReference>
<keyword evidence="6" id="KW-0433">Leucine-rich repeat</keyword>
<sequence length="1389" mass="150819">MSGSREIKRDYQAAVEEHQQELSLSEALSDVIGRAVANRKIGECFAEMGNIEAALKHQRRHLELAGSVGNHAEVQRALATIGRTFLFRYESDRSRSSLKEAEEAFRKSLAVVEERLEGSVPARELSEMRARLFLNLGLVCDHQGEPKRCMEFIRRSVYIAEKHQLLEDVYRANLNLGHICFRRSQHSGAVRCLEQARECARKMKDKFSESECCHWIGKVQLSLGDFAAARRSLKKALLLGSQQPQDRQDVKKNFRSADRGCQLEEEAGDDLRQAKSSHDAVGLAEQLGDLYCKVGSFPKALEAYRTQLALAEALGRPPRELAVIHVSLAATHTDLRQPGPALEHYRQELALRRGSPAEECSTWLNMALSQEDSGCSPEEVDTSFEAALECAQRAGRPALQKRVLRRWLGAQRRGAHLGATEARLRELCAAEGWNPDCSDGEEEEEEEEENSEPLVDSDIALSDSDDDLDGYEKMVSGRRKSVRWNKRNEKGETSLHRACIDGNQRQVQALLEQGHPVNPRDYCGWTPLHEACNHGHHEVVSLLLERGASVNDPGGPLCDGVTPLHDSLACGHFGVARLLVEHGASVALRDAKGQTPMDTLRHWQRTYSRELDRDARQDCAATEELRAFPHSRSVSPPGPAAPARSSALLQDSQLYDAECSEPLLGPAPDPGPARPPRQAGGPRARGTETPGPARPPRQSGGPRARGMESALLYGNSGSDSDHDSDSPPPSPMRPFRPRVRVQAGPAGGSGVQEALAPHAPGPSLAPEPTPAGPHVFAREEYHSVIRGLGSARALHQGALHKDGALHQGTQSPLTSTPALSSNSRPALVPEEEDLADDWLDDDLGEVVQARKKRRVGEDLHRSPSFPPGSTAAPPAASRGPSLSRSGGARPRPRQAKMTQMSGLVRLGRRSVSRPGSPSFSEEEELPFLSQIPAQTAVTPTAMPPPIRMRVRVQDDVFLIPVPQSEAEVCTVAWLCEQAARRYYQKCGLLPRLSLQKEGALLSPLDLLLAVLHTNEEVMAEVSSWDLPPLPERYKKACQSLAVEPSARVSRLCEVQEGGTTMTLGGLGLAPAALAPLLRALKLQADLTELRLSGNRFHDDLLPELVATALTMPRLRVLDLSSNSVTGEGLGKLADALKGQVDRTFPSLEELDLGLNPLGDAVSEPLSCLLARCPLLARLSLQACGLTARCLQHHRLMLASALAGSGHLRSVSLSHNALGSTGCELVLKTLPFHHLTHLDLSAVCSEPGDPMPLERLASVLTQEECSLTHLSLGGNGLTDSGLDTLARCLLVCPCLTSLNLSGNPSVTSTGLRSLLASLREAQRPLTFLDLQGCGVSGDSAGLEGLTEQVKDLRLCSQGLNKLDREALRRGLGPSARVYDRGARLRISARP</sequence>
<evidence type="ECO:0000313" key="18">
    <source>
        <dbReference type="Ensembl" id="ENSGMOP00000011393.2"/>
    </source>
</evidence>
<dbReference type="SMART" id="SM00367">
    <property type="entry name" value="LRR_CC"/>
    <property type="match status" value="3"/>
</dbReference>